<accession>A0A0G2FJ37</accession>
<keyword evidence="1" id="KW-0996">Nickel insertion</keyword>
<dbReference type="GO" id="GO:0016151">
    <property type="term" value="F:nickel cation binding"/>
    <property type="evidence" value="ECO:0007669"/>
    <property type="project" value="InterPro"/>
</dbReference>
<dbReference type="EMBL" id="LCUC01000207">
    <property type="protein sequence ID" value="KKY34382.1"/>
    <property type="molecule type" value="Genomic_DNA"/>
</dbReference>
<reference evidence="5 6" key="1">
    <citation type="submission" date="2015-05" db="EMBL/GenBank/DDBJ databases">
        <title>Distinctive expansion of gene families associated with plant cell wall degradation and secondary metabolism in the genomes of grapevine trunk pathogens.</title>
        <authorList>
            <person name="Lawrence D.P."/>
            <person name="Travadon R."/>
            <person name="Rolshausen P.E."/>
            <person name="Baumgartner K."/>
        </authorList>
    </citation>
    <scope>NUCLEOTIDE SEQUENCE [LARGE SCALE GENOMIC DNA]</scope>
    <source>
        <strain evidence="5">DA912</strain>
    </source>
</reference>
<feature type="region of interest" description="Disordered" evidence="4">
    <location>
        <begin position="1"/>
        <end position="20"/>
    </location>
</feature>
<protein>
    <submittedName>
        <fullName evidence="5">Putative urease accessory protein</fullName>
    </submittedName>
</protein>
<dbReference type="Proteomes" id="UP000034680">
    <property type="component" value="Unassembled WGS sequence"/>
</dbReference>
<sequence length="336" mass="36329">MNPKPPERDDSESDESIETEIRDLEHRLEQARSRLRNRRAARLKGDSHEFHNGGGAHHQTAFTLDAFPPHRTTHFLLLLSDSALPLGSFAFSSGLESYLAHNRGPGGGAGPSALSSRPRHSHFDLFLPVSVSSYASSTLPFVLAAHRDPPRLADLDDYLDAAVMCTVGRRASVAQGRALLGIWERSFTASAALQPPPASAAAAAAGGEYDAVLREYSRALRTPAKGCDETGLPPVAAHLAPLFGVICRVVGLSLHQTAYIFMLGHVKALISAAVRANLLGPYQAQRVLASSEVMGMIAAAVEREWETRVEEAGQSVPVMDLWIGRHEVLYSRIFNS</sequence>
<dbReference type="STRING" id="1214573.A0A0G2FJ37"/>
<evidence type="ECO:0000256" key="4">
    <source>
        <dbReference type="SAM" id="MobiDB-lite"/>
    </source>
</evidence>
<dbReference type="HAMAP" id="MF_01385">
    <property type="entry name" value="UreF"/>
    <property type="match status" value="1"/>
</dbReference>
<evidence type="ECO:0000256" key="1">
    <source>
        <dbReference type="ARBA" id="ARBA00022988"/>
    </source>
</evidence>
<evidence type="ECO:0000313" key="6">
    <source>
        <dbReference type="Proteomes" id="UP000034680"/>
    </source>
</evidence>
<evidence type="ECO:0000256" key="2">
    <source>
        <dbReference type="ARBA" id="ARBA00023186"/>
    </source>
</evidence>
<dbReference type="Pfam" id="PF01730">
    <property type="entry name" value="UreF"/>
    <property type="match status" value="1"/>
</dbReference>
<comment type="caution">
    <text evidence="5">The sequence shown here is derived from an EMBL/GenBank/DDBJ whole genome shotgun (WGS) entry which is preliminary data.</text>
</comment>
<organism evidence="5 6">
    <name type="scientific">Diaporthe ampelina</name>
    <dbReference type="NCBI Taxonomy" id="1214573"/>
    <lineage>
        <taxon>Eukaryota</taxon>
        <taxon>Fungi</taxon>
        <taxon>Dikarya</taxon>
        <taxon>Ascomycota</taxon>
        <taxon>Pezizomycotina</taxon>
        <taxon>Sordariomycetes</taxon>
        <taxon>Sordariomycetidae</taxon>
        <taxon>Diaporthales</taxon>
        <taxon>Diaporthaceae</taxon>
        <taxon>Diaporthe</taxon>
    </lineage>
</organism>
<dbReference type="PANTHER" id="PTHR33620">
    <property type="entry name" value="UREASE ACCESSORY PROTEIN F"/>
    <property type="match status" value="1"/>
</dbReference>
<dbReference type="Gene3D" id="1.10.4190.10">
    <property type="entry name" value="Urease accessory protein UreF"/>
    <property type="match status" value="1"/>
</dbReference>
<feature type="compositionally biased region" description="Acidic residues" evidence="4">
    <location>
        <begin position="9"/>
        <end position="18"/>
    </location>
</feature>
<dbReference type="OrthoDB" id="2550922at2759"/>
<comment type="similarity">
    <text evidence="3">Belongs to the UreF family.</text>
</comment>
<name>A0A0G2FJ37_9PEZI</name>
<dbReference type="AlphaFoldDB" id="A0A0G2FJ37"/>
<dbReference type="InterPro" id="IPR038277">
    <property type="entry name" value="UreF_sf"/>
</dbReference>
<dbReference type="PANTHER" id="PTHR33620:SF1">
    <property type="entry name" value="UREASE ACCESSORY PROTEIN F"/>
    <property type="match status" value="1"/>
</dbReference>
<keyword evidence="2" id="KW-0143">Chaperone</keyword>
<proteinExistence type="inferred from homology"/>
<evidence type="ECO:0000313" key="5">
    <source>
        <dbReference type="EMBL" id="KKY34382.1"/>
    </source>
</evidence>
<reference evidence="5 6" key="2">
    <citation type="submission" date="2015-05" db="EMBL/GenBank/DDBJ databases">
        <authorList>
            <person name="Morales-Cruz A."/>
            <person name="Amrine K.C."/>
            <person name="Cantu D."/>
        </authorList>
    </citation>
    <scope>NUCLEOTIDE SEQUENCE [LARGE SCALE GENOMIC DNA]</scope>
    <source>
        <strain evidence="5">DA912</strain>
    </source>
</reference>
<evidence type="ECO:0000256" key="3">
    <source>
        <dbReference type="ARBA" id="ARBA00046339"/>
    </source>
</evidence>
<keyword evidence="6" id="KW-1185">Reference proteome</keyword>
<dbReference type="InterPro" id="IPR002639">
    <property type="entry name" value="UreF"/>
</dbReference>
<gene>
    <name evidence="5" type="ORF">UCDDA912_g05631</name>
</gene>